<dbReference type="AlphaFoldDB" id="A0AAW1NZV9"/>
<dbReference type="InterPro" id="IPR042201">
    <property type="entry name" value="FH2_Formin_sf"/>
</dbReference>
<reference evidence="4 5" key="1">
    <citation type="journal article" date="2024" name="Nat. Commun.">
        <title>Phylogenomics reveals the evolutionary origins of lichenization in chlorophyte algae.</title>
        <authorList>
            <person name="Puginier C."/>
            <person name="Libourel C."/>
            <person name="Otte J."/>
            <person name="Skaloud P."/>
            <person name="Haon M."/>
            <person name="Grisel S."/>
            <person name="Petersen M."/>
            <person name="Berrin J.G."/>
            <person name="Delaux P.M."/>
            <person name="Dal Grande F."/>
            <person name="Keller J."/>
        </authorList>
    </citation>
    <scope>NUCLEOTIDE SEQUENCE [LARGE SCALE GENOMIC DNA]</scope>
    <source>
        <strain evidence="4 5">SAG 2036</strain>
    </source>
</reference>
<evidence type="ECO:0000313" key="4">
    <source>
        <dbReference type="EMBL" id="KAK9800864.1"/>
    </source>
</evidence>
<organism evidence="4 5">
    <name type="scientific">Symbiochloris irregularis</name>
    <dbReference type="NCBI Taxonomy" id="706552"/>
    <lineage>
        <taxon>Eukaryota</taxon>
        <taxon>Viridiplantae</taxon>
        <taxon>Chlorophyta</taxon>
        <taxon>core chlorophytes</taxon>
        <taxon>Trebouxiophyceae</taxon>
        <taxon>Trebouxiales</taxon>
        <taxon>Trebouxiaceae</taxon>
        <taxon>Symbiochloris</taxon>
    </lineage>
</organism>
<feature type="region of interest" description="Disordered" evidence="2">
    <location>
        <begin position="193"/>
        <end position="215"/>
    </location>
</feature>
<feature type="domain" description="FH2" evidence="3">
    <location>
        <begin position="612"/>
        <end position="1021"/>
    </location>
</feature>
<dbReference type="InterPro" id="IPR011993">
    <property type="entry name" value="PH-like_dom_sf"/>
</dbReference>
<dbReference type="PROSITE" id="PS51444">
    <property type="entry name" value="FH2"/>
    <property type="match status" value="1"/>
</dbReference>
<feature type="compositionally biased region" description="Polar residues" evidence="2">
    <location>
        <begin position="166"/>
        <end position="176"/>
    </location>
</feature>
<evidence type="ECO:0000256" key="1">
    <source>
        <dbReference type="RuleBase" id="RU361260"/>
    </source>
</evidence>
<accession>A0AAW1NZV9</accession>
<feature type="region of interest" description="Disordered" evidence="2">
    <location>
        <begin position="100"/>
        <end position="176"/>
    </location>
</feature>
<evidence type="ECO:0000259" key="3">
    <source>
        <dbReference type="PROSITE" id="PS51444"/>
    </source>
</evidence>
<protein>
    <recommendedName>
        <fullName evidence="1">Formin-like protein</fullName>
    </recommendedName>
</protein>
<feature type="compositionally biased region" description="Basic and acidic residues" evidence="2">
    <location>
        <begin position="1009"/>
        <end position="1023"/>
    </location>
</feature>
<feature type="region of interest" description="Disordered" evidence="2">
    <location>
        <begin position="565"/>
        <end position="619"/>
    </location>
</feature>
<feature type="compositionally biased region" description="Polar residues" evidence="2">
    <location>
        <begin position="1028"/>
        <end position="1037"/>
    </location>
</feature>
<dbReference type="Pfam" id="PF02181">
    <property type="entry name" value="FH2"/>
    <property type="match status" value="1"/>
</dbReference>
<dbReference type="SUPFAM" id="SSF50729">
    <property type="entry name" value="PH domain-like"/>
    <property type="match status" value="1"/>
</dbReference>
<proteinExistence type="inferred from homology"/>
<sequence length="1056" mass="113217">MEGILFKRSDVLQSWNRRAFQLTASSSPTLQYYRNAEEEYPANSLDLKGGRCKAAGTAKSGTLFRVAAAAAQAQAHAAQPGGTNGFHGDALRQRLKSSGVQPDTLAPATSAGLQQQRRISRLGSASQSGEVSTPQLSPAPSLRSSLSPAASLMGPQPRSPALLKRNSFNGPGSASARNSEAALRAICSFPGSAASGRQGVSGDGSTPKATPAASPITPISAKQRTWMGHLRSSFLNAPSVISDTSYMSEFVQDGAGPAFSEYNAGLQELNVPAPRARMIKAAESGLLADALLEQFQRAEGYAVRHAQEFSSDAKHQLEGWAKAVTGQGKSEARVAAAAMYILEVTKVNANWAAWSDSDTAFVSPDNMMEEVRRWPSSKTLEDLKDCLDFCSTQWTSLFCRLGGAPLLLQALHLHLTAVEEGAGLGEAQDAVAAALSAMHALLSGNQGINPRPEYCSALVIMLQADEPEIWDAELSNHVLSFILVVLSSPEGPSNAALRRRFAARMLECGLRRAASRLHVLADPYISSAAKNVTDHIDKIVQLPKPAQKAVKLAVKPMHVALPAPPPPPPLPVPKAPGAPAPPPLPPGMMGRGRGRGAPPPPPMGIRPSGPRTPAGPQPQRKLKSFFWDKLPDSRVPATFWEHHHPDYRAVNTREVEDLFQANQARGVAQKAKGSTAKQLAVLELKRATTIGIRMARLRVPWEAVSIAIETLDPAVFCSAEDVHTVLACLPTEEERALLDSFVRLGGQTSSLTPAELFCLDLMKVPRVEARLVTFLARFEAAALLGEARDIALVHLQAQAQLRTSATLAALLEVVLALGNFLNWGTRLGAASGFRLKNLFKLQDTRSLDGHISMQKYMAQQLCNRQPPCPVLSEELSAVVSPLLTTSLQGISELVERVAAALSGVRVELNRITRMVSLRLEVRQDHIGLELVPDNYYHVMSATLQAAQEDMAGVRVLQAQARDGLASLLAFYGENVAAYASDSEFWSGLAAFVTAFGGVQADIFKGMKEAEEVQRRREQRDGRSSQRGTPSKVQSTTAEGKHGATSDHSPIPNPSPA</sequence>
<dbReference type="Gene3D" id="1.20.58.2220">
    <property type="entry name" value="Formin, FH2 domain"/>
    <property type="match status" value="1"/>
</dbReference>
<feature type="compositionally biased region" description="Polar residues" evidence="2">
    <location>
        <begin position="111"/>
        <end position="135"/>
    </location>
</feature>
<feature type="compositionally biased region" description="Pro residues" evidence="2">
    <location>
        <begin position="565"/>
        <end position="586"/>
    </location>
</feature>
<dbReference type="PANTHER" id="PTHR45725">
    <property type="entry name" value="FORMIN HOMOLOGY 2 FAMILY MEMBER"/>
    <property type="match status" value="1"/>
</dbReference>
<dbReference type="Gene3D" id="2.30.29.30">
    <property type="entry name" value="Pleckstrin-homology domain (PH domain)/Phosphotyrosine-binding domain (PTB)"/>
    <property type="match status" value="1"/>
</dbReference>
<keyword evidence="5" id="KW-1185">Reference proteome</keyword>
<evidence type="ECO:0000313" key="5">
    <source>
        <dbReference type="Proteomes" id="UP001465755"/>
    </source>
</evidence>
<comment type="caution">
    <text evidence="4">The sequence shown here is derived from an EMBL/GenBank/DDBJ whole genome shotgun (WGS) entry which is preliminary data.</text>
</comment>
<feature type="compositionally biased region" description="Low complexity" evidence="2">
    <location>
        <begin position="136"/>
        <end position="152"/>
    </location>
</feature>
<comment type="similarity">
    <text evidence="1">Belongs to the formin-like family.</text>
</comment>
<dbReference type="Proteomes" id="UP001465755">
    <property type="component" value="Unassembled WGS sequence"/>
</dbReference>
<dbReference type="SUPFAM" id="SSF101447">
    <property type="entry name" value="Formin homology 2 domain (FH2 domain)"/>
    <property type="match status" value="1"/>
</dbReference>
<dbReference type="InterPro" id="IPR051425">
    <property type="entry name" value="Formin_Homology"/>
</dbReference>
<name>A0AAW1NZV9_9CHLO</name>
<gene>
    <name evidence="4" type="ORF">WJX73_002751</name>
</gene>
<dbReference type="SMART" id="SM00498">
    <property type="entry name" value="FH2"/>
    <property type="match status" value="1"/>
</dbReference>
<dbReference type="EMBL" id="JALJOQ010000078">
    <property type="protein sequence ID" value="KAK9800864.1"/>
    <property type="molecule type" value="Genomic_DNA"/>
</dbReference>
<dbReference type="InterPro" id="IPR015425">
    <property type="entry name" value="FH2_Formin"/>
</dbReference>
<dbReference type="PANTHER" id="PTHR45725:SF1">
    <property type="entry name" value="DISHEVELLED ASSOCIATED ACTIVATOR OF MORPHOGENESIS, ISOFORM D"/>
    <property type="match status" value="1"/>
</dbReference>
<feature type="region of interest" description="Disordered" evidence="2">
    <location>
        <begin position="1009"/>
        <end position="1056"/>
    </location>
</feature>
<evidence type="ECO:0000256" key="2">
    <source>
        <dbReference type="SAM" id="MobiDB-lite"/>
    </source>
</evidence>